<evidence type="ECO:0000313" key="11">
    <source>
        <dbReference type="EMBL" id="QNH72389.1"/>
    </source>
</evidence>
<name>A0A7G7WYQ0_9CNID</name>
<feature type="domain" description="Peptidase M12A" evidence="10">
    <location>
        <begin position="53"/>
        <end position="242"/>
    </location>
</feature>
<keyword evidence="4 7" id="KW-0862">Zinc</keyword>
<dbReference type="Gene3D" id="3.40.390.10">
    <property type="entry name" value="Collagenase (Catalytic Domain)"/>
    <property type="match status" value="1"/>
</dbReference>
<dbReference type="SUPFAM" id="SSF56436">
    <property type="entry name" value="C-type lectin-like"/>
    <property type="match status" value="1"/>
</dbReference>
<feature type="binding site" evidence="7">
    <location>
        <position position="148"/>
    </location>
    <ligand>
        <name>Zn(2+)</name>
        <dbReference type="ChEBI" id="CHEBI:29105"/>
        <note>catalytic</note>
    </ligand>
</feature>
<protein>
    <recommendedName>
        <fullName evidence="8">Metalloendopeptidase</fullName>
        <ecNumber evidence="8">3.4.24.-</ecNumber>
    </recommendedName>
</protein>
<dbReference type="InterPro" id="IPR001304">
    <property type="entry name" value="C-type_lectin-like"/>
</dbReference>
<dbReference type="GO" id="GO:0006508">
    <property type="term" value="P:proteolysis"/>
    <property type="evidence" value="ECO:0007669"/>
    <property type="project" value="UniProtKB-KW"/>
</dbReference>
<evidence type="ECO:0000256" key="2">
    <source>
        <dbReference type="ARBA" id="ARBA00022723"/>
    </source>
</evidence>
<reference evidence="11" key="1">
    <citation type="journal article" date="2020" name="Mar. Drugs">
        <title>Transcriptomic Analysis of Four Cerianthid (Cnidaria, Ceriantharia) Venoms.</title>
        <authorList>
            <person name="Klompen A.M.L."/>
            <person name="Macrander J."/>
            <person name="Reitzel A.M."/>
            <person name="Stampar S.N."/>
        </authorList>
    </citation>
    <scope>NUCLEOTIDE SEQUENCE</scope>
</reference>
<dbReference type="EMBL" id="MT747455">
    <property type="protein sequence ID" value="QNH72389.1"/>
    <property type="molecule type" value="mRNA"/>
</dbReference>
<keyword evidence="6" id="KW-1015">Disulfide bond</keyword>
<dbReference type="PROSITE" id="PS50041">
    <property type="entry name" value="C_TYPE_LECTIN_2"/>
    <property type="match status" value="1"/>
</dbReference>
<keyword evidence="1 7" id="KW-0645">Protease</keyword>
<evidence type="ECO:0000256" key="3">
    <source>
        <dbReference type="ARBA" id="ARBA00022801"/>
    </source>
</evidence>
<accession>A0A7G7WYQ0</accession>
<feature type="signal peptide" evidence="8">
    <location>
        <begin position="1"/>
        <end position="20"/>
    </location>
</feature>
<organism evidence="11">
    <name type="scientific">Pachycerianthus borealis</name>
    <dbReference type="NCBI Taxonomy" id="2736680"/>
    <lineage>
        <taxon>Eukaryota</taxon>
        <taxon>Metazoa</taxon>
        <taxon>Cnidaria</taxon>
        <taxon>Anthozoa</taxon>
        <taxon>Ceriantharia</taxon>
        <taxon>Spirularia</taxon>
        <taxon>Cerianthidae</taxon>
        <taxon>Pachycerianthus</taxon>
    </lineage>
</organism>
<dbReference type="GO" id="GO:0008270">
    <property type="term" value="F:zinc ion binding"/>
    <property type="evidence" value="ECO:0007669"/>
    <property type="project" value="UniProtKB-UniRule"/>
</dbReference>
<feature type="domain" description="C-type lectin" evidence="9">
    <location>
        <begin position="259"/>
        <end position="369"/>
    </location>
</feature>
<dbReference type="Pfam" id="PF00059">
    <property type="entry name" value="Lectin_C"/>
    <property type="match status" value="1"/>
</dbReference>
<dbReference type="InterPro" id="IPR018378">
    <property type="entry name" value="C-type_lectin_CS"/>
</dbReference>
<sequence length="385" mass="44451">MKLVFVMILMLGSLELEVHCNRDPEDGEHFEGDIILTANQRRMIQSGDKNNRAAIIGYRWPNGVVPYRFHRSISRSRKAKKVIFGAMKEWSDTTCITFKRRRREKGFIQFYKSTGGCSSYVGYHGVRMRINLAEGCWHHGIVVHEIGHALGFFHEQSRLDRDKYVRILWQNIAAPFRYNFMRRSTDSLGEPYDYNSIMHYRKNAFSWNGLDTIQTLNGAAIGQRSGLSNGDIKQMNLMYRCSNGHANTTRPCPNEWLSFGDHCYFFSTGLSSSWQNAQQRCQSMQADLLCVTSNDEWTFIKTRLQLLGVSRSHWIGPNDIAQEGAWVCGGQNLTFTWWYPNQPNNYGGNENCAAILHAWYNFRWSDDECTNPNYQYICKASSSSI</sequence>
<dbReference type="PROSITE" id="PS00615">
    <property type="entry name" value="C_TYPE_LECTIN_1"/>
    <property type="match status" value="1"/>
</dbReference>
<evidence type="ECO:0000256" key="4">
    <source>
        <dbReference type="ARBA" id="ARBA00022833"/>
    </source>
</evidence>
<feature type="active site" evidence="7">
    <location>
        <position position="145"/>
    </location>
</feature>
<keyword evidence="5 7" id="KW-0482">Metalloprotease</keyword>
<dbReference type="CDD" id="cd04280">
    <property type="entry name" value="ZnMc_astacin_like"/>
    <property type="match status" value="1"/>
</dbReference>
<dbReference type="InterPro" id="IPR001506">
    <property type="entry name" value="Peptidase_M12A"/>
</dbReference>
<dbReference type="InterPro" id="IPR016186">
    <property type="entry name" value="C-type_lectin-like/link_sf"/>
</dbReference>
<dbReference type="Pfam" id="PF01400">
    <property type="entry name" value="Astacin"/>
    <property type="match status" value="1"/>
</dbReference>
<keyword evidence="3 7" id="KW-0378">Hydrolase</keyword>
<dbReference type="Gene3D" id="3.10.100.10">
    <property type="entry name" value="Mannose-Binding Protein A, subunit A"/>
    <property type="match status" value="1"/>
</dbReference>
<reference evidence="11" key="2">
    <citation type="submission" date="2020-07" db="EMBL/GenBank/DDBJ databases">
        <authorList>
            <person name="Klompen A.L."/>
            <person name="Macrander J."/>
            <person name="Reitzel A.M."/>
            <person name="Stampar S.N."/>
        </authorList>
    </citation>
    <scope>NUCLEOTIDE SEQUENCE</scope>
</reference>
<evidence type="ECO:0000259" key="9">
    <source>
        <dbReference type="PROSITE" id="PS50041"/>
    </source>
</evidence>
<keyword evidence="8" id="KW-0732">Signal</keyword>
<evidence type="ECO:0000256" key="7">
    <source>
        <dbReference type="PROSITE-ProRule" id="PRU01211"/>
    </source>
</evidence>
<feature type="binding site" evidence="7">
    <location>
        <position position="144"/>
    </location>
    <ligand>
        <name>Zn(2+)</name>
        <dbReference type="ChEBI" id="CHEBI:29105"/>
        <note>catalytic</note>
    </ligand>
</feature>
<evidence type="ECO:0000256" key="1">
    <source>
        <dbReference type="ARBA" id="ARBA00022670"/>
    </source>
</evidence>
<keyword evidence="2 7" id="KW-0479">Metal-binding</keyword>
<dbReference type="EC" id="3.4.24.-" evidence="8"/>
<dbReference type="SUPFAM" id="SSF55486">
    <property type="entry name" value="Metalloproteases ('zincins'), catalytic domain"/>
    <property type="match status" value="1"/>
</dbReference>
<dbReference type="GO" id="GO:0004222">
    <property type="term" value="F:metalloendopeptidase activity"/>
    <property type="evidence" value="ECO:0007669"/>
    <property type="project" value="UniProtKB-UniRule"/>
</dbReference>
<dbReference type="InterPro" id="IPR006026">
    <property type="entry name" value="Peptidase_Metallo"/>
</dbReference>
<dbReference type="PRINTS" id="PR00480">
    <property type="entry name" value="ASTACIN"/>
</dbReference>
<feature type="chain" id="PRO_5029037158" description="Metalloendopeptidase" evidence="8">
    <location>
        <begin position="21"/>
        <end position="385"/>
    </location>
</feature>
<evidence type="ECO:0000256" key="6">
    <source>
        <dbReference type="ARBA" id="ARBA00023157"/>
    </source>
</evidence>
<dbReference type="InterPro" id="IPR034035">
    <property type="entry name" value="Astacin-like_dom"/>
</dbReference>
<dbReference type="SMART" id="SM00235">
    <property type="entry name" value="ZnMc"/>
    <property type="match status" value="1"/>
</dbReference>
<proteinExistence type="evidence at transcript level"/>
<evidence type="ECO:0000259" key="10">
    <source>
        <dbReference type="PROSITE" id="PS51864"/>
    </source>
</evidence>
<dbReference type="PANTHER" id="PTHR10127">
    <property type="entry name" value="DISCOIDIN, CUB, EGF, LAMININ , AND ZINC METALLOPROTEASE DOMAIN CONTAINING"/>
    <property type="match status" value="1"/>
</dbReference>
<dbReference type="InterPro" id="IPR024079">
    <property type="entry name" value="MetalloPept_cat_dom_sf"/>
</dbReference>
<comment type="cofactor">
    <cofactor evidence="7 8">
        <name>Zn(2+)</name>
        <dbReference type="ChEBI" id="CHEBI:29105"/>
    </cofactor>
    <text evidence="7 8">Binds 1 zinc ion per subunit.</text>
</comment>
<evidence type="ECO:0000256" key="5">
    <source>
        <dbReference type="ARBA" id="ARBA00023049"/>
    </source>
</evidence>
<dbReference type="PANTHER" id="PTHR10127:SF780">
    <property type="entry name" value="METALLOENDOPEPTIDASE"/>
    <property type="match status" value="1"/>
</dbReference>
<comment type="caution">
    <text evidence="7">Lacks conserved residue(s) required for the propagation of feature annotation.</text>
</comment>
<dbReference type="PROSITE" id="PS51864">
    <property type="entry name" value="ASTACIN"/>
    <property type="match status" value="1"/>
</dbReference>
<dbReference type="AlphaFoldDB" id="A0A7G7WYQ0"/>
<dbReference type="InterPro" id="IPR016187">
    <property type="entry name" value="CTDL_fold"/>
</dbReference>
<dbReference type="SMART" id="SM00034">
    <property type="entry name" value="CLECT"/>
    <property type="match status" value="1"/>
</dbReference>
<evidence type="ECO:0000256" key="8">
    <source>
        <dbReference type="RuleBase" id="RU361183"/>
    </source>
</evidence>
<feature type="binding site" evidence="7">
    <location>
        <position position="154"/>
    </location>
    <ligand>
        <name>Zn(2+)</name>
        <dbReference type="ChEBI" id="CHEBI:29105"/>
        <note>catalytic</note>
    </ligand>
</feature>